<gene>
    <name evidence="1" type="ORF">BISU_1026</name>
</gene>
<reference evidence="1 2" key="1">
    <citation type="submission" date="2014-03" db="EMBL/GenBank/DDBJ databases">
        <title>Genomics of Bifidobacteria.</title>
        <authorList>
            <person name="Ventura M."/>
            <person name="Milani C."/>
            <person name="Lugli G.A."/>
        </authorList>
    </citation>
    <scope>NUCLEOTIDE SEQUENCE [LARGE SCALE GENOMIC DNA]</scope>
    <source>
        <strain evidence="1 2">LMG 11597</strain>
    </source>
</reference>
<dbReference type="Proteomes" id="UP000029055">
    <property type="component" value="Unassembled WGS sequence"/>
</dbReference>
<organism evidence="1 2">
    <name type="scientific">Bifidobacterium subtile</name>
    <dbReference type="NCBI Taxonomy" id="77635"/>
    <lineage>
        <taxon>Bacteria</taxon>
        <taxon>Bacillati</taxon>
        <taxon>Actinomycetota</taxon>
        <taxon>Actinomycetes</taxon>
        <taxon>Bifidobacteriales</taxon>
        <taxon>Bifidobacteriaceae</taxon>
        <taxon>Bifidobacterium</taxon>
    </lineage>
</organism>
<evidence type="ECO:0000313" key="1">
    <source>
        <dbReference type="EMBL" id="KFJ03098.1"/>
    </source>
</evidence>
<protein>
    <submittedName>
        <fullName evidence="1">Uncharacterized protein</fullName>
    </submittedName>
</protein>
<keyword evidence="2" id="KW-1185">Reference proteome</keyword>
<sequence>MWVLCAAAFLISTIGLLTLKRTMAGAAGAGSSEPAEAS</sequence>
<dbReference type="EMBL" id="JGZR01000007">
    <property type="protein sequence ID" value="KFJ03098.1"/>
    <property type="molecule type" value="Genomic_DNA"/>
</dbReference>
<name>A0A087E5P7_9BIFI</name>
<evidence type="ECO:0000313" key="2">
    <source>
        <dbReference type="Proteomes" id="UP000029055"/>
    </source>
</evidence>
<comment type="caution">
    <text evidence="1">The sequence shown here is derived from an EMBL/GenBank/DDBJ whole genome shotgun (WGS) entry which is preliminary data.</text>
</comment>
<accession>A0A087E5P7</accession>
<proteinExistence type="predicted"/>
<dbReference type="AlphaFoldDB" id="A0A087E5P7"/>